<keyword evidence="3" id="KW-0732">Signal</keyword>
<reference evidence="6" key="1">
    <citation type="submission" date="2023-12" db="EMBL/GenBank/DDBJ databases">
        <title>Genome assembly of Anisodus tanguticus.</title>
        <authorList>
            <person name="Wang Y.-J."/>
        </authorList>
    </citation>
    <scope>NUCLEOTIDE SEQUENCE</scope>
    <source>
        <strain evidence="6">KB-2021</strain>
        <tissue evidence="6">Leaf</tissue>
    </source>
</reference>
<evidence type="ECO:0000256" key="1">
    <source>
        <dbReference type="ARBA" id="ARBA00004167"/>
    </source>
</evidence>
<dbReference type="Gene3D" id="1.10.510.10">
    <property type="entry name" value="Transferase(Phosphotransferase) domain 1"/>
    <property type="match status" value="1"/>
</dbReference>
<dbReference type="PANTHER" id="PTHR47974">
    <property type="entry name" value="OS07G0415500 PROTEIN"/>
    <property type="match status" value="1"/>
</dbReference>
<keyword evidence="5" id="KW-0472">Membrane</keyword>
<dbReference type="GO" id="GO:0016020">
    <property type="term" value="C:membrane"/>
    <property type="evidence" value="ECO:0007669"/>
    <property type="project" value="UniProtKB-SubCell"/>
</dbReference>
<evidence type="ECO:0000256" key="5">
    <source>
        <dbReference type="ARBA" id="ARBA00023136"/>
    </source>
</evidence>
<keyword evidence="4" id="KW-1133">Transmembrane helix</keyword>
<dbReference type="AlphaFoldDB" id="A0AAE1QZS6"/>
<comment type="caution">
    <text evidence="6">The sequence shown here is derived from an EMBL/GenBank/DDBJ whole genome shotgun (WGS) entry which is preliminary data.</text>
</comment>
<proteinExistence type="predicted"/>
<dbReference type="Proteomes" id="UP001291623">
    <property type="component" value="Unassembled WGS sequence"/>
</dbReference>
<comment type="subcellular location">
    <subcellularLocation>
        <location evidence="1">Membrane</location>
        <topology evidence="1">Single-pass membrane protein</topology>
    </subcellularLocation>
</comment>
<accession>A0AAE1QZS6</accession>
<name>A0AAE1QZS6_9SOLA</name>
<dbReference type="EMBL" id="JAVYJV010000021">
    <property type="protein sequence ID" value="KAK4342523.1"/>
    <property type="molecule type" value="Genomic_DNA"/>
</dbReference>
<evidence type="ECO:0000256" key="4">
    <source>
        <dbReference type="ARBA" id="ARBA00022989"/>
    </source>
</evidence>
<organism evidence="6 7">
    <name type="scientific">Anisodus tanguticus</name>
    <dbReference type="NCBI Taxonomy" id="243964"/>
    <lineage>
        <taxon>Eukaryota</taxon>
        <taxon>Viridiplantae</taxon>
        <taxon>Streptophyta</taxon>
        <taxon>Embryophyta</taxon>
        <taxon>Tracheophyta</taxon>
        <taxon>Spermatophyta</taxon>
        <taxon>Magnoliopsida</taxon>
        <taxon>eudicotyledons</taxon>
        <taxon>Gunneridae</taxon>
        <taxon>Pentapetalae</taxon>
        <taxon>asterids</taxon>
        <taxon>lamiids</taxon>
        <taxon>Solanales</taxon>
        <taxon>Solanaceae</taxon>
        <taxon>Solanoideae</taxon>
        <taxon>Hyoscyameae</taxon>
        <taxon>Anisodus</taxon>
    </lineage>
</organism>
<evidence type="ECO:0000313" key="7">
    <source>
        <dbReference type="Proteomes" id="UP001291623"/>
    </source>
</evidence>
<sequence length="215" mass="24555">MTDWSYGCEPNFNLSCADRGIVDFHQLRHVEFFGYCITYKSNHNLEQCKETCLSNCVKDFNSCMKRIRRMAPMVAFPRPFFPIVTALHLFKIQFISKCPRAMAQMMKVLLENCIVKACMKFQIFTYAELKKATSNFREEIGQGSGEKMHGVEQSASQIQEVGDPSLDGNYNLEKMKVLIKVSLQCSEEDKDARPTMSQMSGPSIFFACCLNMKDA</sequence>
<protein>
    <submittedName>
        <fullName evidence="6">Uncharacterized protein</fullName>
    </submittedName>
</protein>
<evidence type="ECO:0000256" key="2">
    <source>
        <dbReference type="ARBA" id="ARBA00022692"/>
    </source>
</evidence>
<keyword evidence="7" id="KW-1185">Reference proteome</keyword>
<dbReference type="PANTHER" id="PTHR47974:SF3">
    <property type="entry name" value="RECEPTOR-LIKE SERINE_THREONINE-PROTEIN KINASE"/>
    <property type="match status" value="1"/>
</dbReference>
<keyword evidence="2" id="KW-0812">Transmembrane</keyword>
<gene>
    <name evidence="6" type="ORF">RND71_038339</name>
</gene>
<evidence type="ECO:0000256" key="3">
    <source>
        <dbReference type="ARBA" id="ARBA00022729"/>
    </source>
</evidence>
<evidence type="ECO:0000313" key="6">
    <source>
        <dbReference type="EMBL" id="KAK4342523.1"/>
    </source>
</evidence>